<reference evidence="1 2" key="1">
    <citation type="submission" date="2021-03" db="EMBL/GenBank/DDBJ databases">
        <title>Winogradskyella sp. nov., isolated from costal sediment.</title>
        <authorList>
            <person name="Gao C."/>
        </authorList>
    </citation>
    <scope>NUCLEOTIDE SEQUENCE [LARGE SCALE GENOMIC DNA]</scope>
    <source>
        <strain evidence="1 2">DF17</strain>
    </source>
</reference>
<organism evidence="1 2">
    <name type="scientific">Winogradskyella pelagia</name>
    <dbReference type="NCBI Taxonomy" id="2819984"/>
    <lineage>
        <taxon>Bacteria</taxon>
        <taxon>Pseudomonadati</taxon>
        <taxon>Bacteroidota</taxon>
        <taxon>Flavobacteriia</taxon>
        <taxon>Flavobacteriales</taxon>
        <taxon>Flavobacteriaceae</taxon>
        <taxon>Winogradskyella</taxon>
    </lineage>
</organism>
<dbReference type="EMBL" id="JAGEVF010000008">
    <property type="protein sequence ID" value="MBO3117159.1"/>
    <property type="molecule type" value="Genomic_DNA"/>
</dbReference>
<comment type="caution">
    <text evidence="1">The sequence shown here is derived from an EMBL/GenBank/DDBJ whole genome shotgun (WGS) entry which is preliminary data.</text>
</comment>
<dbReference type="RefSeq" id="WP_208154526.1">
    <property type="nucleotide sequence ID" value="NZ_JAGEVF010000008.1"/>
</dbReference>
<name>A0ABS3T4H6_9FLAO</name>
<gene>
    <name evidence="1" type="ORF">J4050_10400</name>
</gene>
<sequence>MKLINSRFSSKIEVNGDPLAKRTTAAGVTGYNAAGNLAKSYYFRKEDNLFWLETKKAKWKQLGEYVFMYTKMQLK</sequence>
<keyword evidence="2" id="KW-1185">Reference proteome</keyword>
<protein>
    <submittedName>
        <fullName evidence="1">Uncharacterized protein</fullName>
    </submittedName>
</protein>
<evidence type="ECO:0000313" key="1">
    <source>
        <dbReference type="EMBL" id="MBO3117159.1"/>
    </source>
</evidence>
<proteinExistence type="predicted"/>
<dbReference type="Proteomes" id="UP000676776">
    <property type="component" value="Unassembled WGS sequence"/>
</dbReference>
<evidence type="ECO:0000313" key="2">
    <source>
        <dbReference type="Proteomes" id="UP000676776"/>
    </source>
</evidence>
<accession>A0ABS3T4H6</accession>